<keyword evidence="4" id="KW-1185">Reference proteome</keyword>
<dbReference type="AlphaFoldDB" id="A0A2S7MYK6"/>
<organism evidence="3 4">
    <name type="scientific">Pradoshia eiseniae</name>
    <dbReference type="NCBI Taxonomy" id="2064768"/>
    <lineage>
        <taxon>Bacteria</taxon>
        <taxon>Bacillati</taxon>
        <taxon>Bacillota</taxon>
        <taxon>Bacilli</taxon>
        <taxon>Bacillales</taxon>
        <taxon>Bacillaceae</taxon>
        <taxon>Pradoshia</taxon>
    </lineage>
</organism>
<reference evidence="3 4" key="1">
    <citation type="submission" date="2017-12" db="EMBL/GenBank/DDBJ databases">
        <title>Taxonomic description and draft genome of Pradoshia cofamensis Gen. nov., sp. nov., a thermotolerant bacillale isolated from anterior gut of earthworm Eisenia fetida.</title>
        <authorList>
            <person name="Saha T."/>
            <person name="Chakraborty R."/>
        </authorList>
    </citation>
    <scope>NUCLEOTIDE SEQUENCE [LARGE SCALE GENOMIC DNA]</scope>
    <source>
        <strain evidence="3 4">EAG3</strain>
    </source>
</reference>
<feature type="domain" description="Methyltransferase type 11" evidence="2">
    <location>
        <begin position="85"/>
        <end position="184"/>
    </location>
</feature>
<dbReference type="GO" id="GO:0003838">
    <property type="term" value="F:sterol 24-C-methyltransferase activity"/>
    <property type="evidence" value="ECO:0007669"/>
    <property type="project" value="TreeGrafter"/>
</dbReference>
<comment type="caution">
    <text evidence="3">The sequence shown here is derived from an EMBL/GenBank/DDBJ whole genome shotgun (WGS) entry which is preliminary data.</text>
</comment>
<dbReference type="SUPFAM" id="SSF53335">
    <property type="entry name" value="S-adenosyl-L-methionine-dependent methyltransferases"/>
    <property type="match status" value="1"/>
</dbReference>
<dbReference type="PANTHER" id="PTHR44068">
    <property type="entry name" value="ZGC:194242"/>
    <property type="match status" value="1"/>
</dbReference>
<keyword evidence="1 3" id="KW-0808">Transferase</keyword>
<evidence type="ECO:0000259" key="2">
    <source>
        <dbReference type="Pfam" id="PF08241"/>
    </source>
</evidence>
<dbReference type="CDD" id="cd02440">
    <property type="entry name" value="AdoMet_MTases"/>
    <property type="match status" value="1"/>
</dbReference>
<dbReference type="GO" id="GO:0016126">
    <property type="term" value="P:sterol biosynthetic process"/>
    <property type="evidence" value="ECO:0007669"/>
    <property type="project" value="TreeGrafter"/>
</dbReference>
<name>A0A2S7MYK6_9BACI</name>
<dbReference type="InterPro" id="IPR013216">
    <property type="entry name" value="Methyltransf_11"/>
</dbReference>
<proteinExistence type="predicted"/>
<accession>A0A2S7MYK6</accession>
<dbReference type="Gene3D" id="3.40.50.150">
    <property type="entry name" value="Vaccinia Virus protein VP39"/>
    <property type="match status" value="1"/>
</dbReference>
<evidence type="ECO:0000313" key="4">
    <source>
        <dbReference type="Proteomes" id="UP000239663"/>
    </source>
</evidence>
<dbReference type="PANTHER" id="PTHR44068:SF1">
    <property type="entry name" value="HYPOTHETICAL LOC100005854"/>
    <property type="match status" value="1"/>
</dbReference>
<protein>
    <submittedName>
        <fullName evidence="3">SAM-dependent methyltransferase</fullName>
    </submittedName>
</protein>
<keyword evidence="3" id="KW-0489">Methyltransferase</keyword>
<gene>
    <name evidence="3" type="ORF">CYL18_12880</name>
</gene>
<sequence>MISQSPPGKEPLEAGNMAYKRESIKWILTISTRRDTMFQQWLGNQLKHPKGPLSKWVGKYMQKGNDEINLWTIDLLDPGVDEALLEVGIGNGATLNRIASSKKVRKIYGIDLSEDMIKEAVKLNKKFIEDGIMELQQGNVLFLPYKESTFDTVFSVHTIYFWTDIDRGLSEIHRVLKSGGKLFLSITDKSQMEQMERTKDFHLIHIEEIEKRLSNHLFQPIELHQKGMHWCIEATK</sequence>
<evidence type="ECO:0000313" key="3">
    <source>
        <dbReference type="EMBL" id="PQD94850.1"/>
    </source>
</evidence>
<evidence type="ECO:0000256" key="1">
    <source>
        <dbReference type="ARBA" id="ARBA00022679"/>
    </source>
</evidence>
<dbReference type="Pfam" id="PF08241">
    <property type="entry name" value="Methyltransf_11"/>
    <property type="match status" value="1"/>
</dbReference>
<dbReference type="EMBL" id="PKOZ01000007">
    <property type="protein sequence ID" value="PQD94850.1"/>
    <property type="molecule type" value="Genomic_DNA"/>
</dbReference>
<dbReference type="Proteomes" id="UP000239663">
    <property type="component" value="Unassembled WGS sequence"/>
</dbReference>
<dbReference type="InterPro" id="IPR050447">
    <property type="entry name" value="Erg6_SMT_methyltransf"/>
</dbReference>
<dbReference type="GO" id="GO:0032259">
    <property type="term" value="P:methylation"/>
    <property type="evidence" value="ECO:0007669"/>
    <property type="project" value="UniProtKB-KW"/>
</dbReference>
<dbReference type="InterPro" id="IPR029063">
    <property type="entry name" value="SAM-dependent_MTases_sf"/>
</dbReference>